<sequence>MNRKIHAHMKVMTFMRCARNFPARFKWYPERVKSAWMPLSGSSWEAEFDDEMRKYAGNPTHSMAPLILEASDNLTMAMTILYALEVLHDGDEWTRQHALIVHVIGANEIEATWGVFEEILHRLPQVKILKDVSYSEHMVMVLVAHGRSIVYIISTSYIATVKHKFEKPHLCIAFNSGASQVSTRTWLPTLKLLVQDKIPTVFTSFNREEAEGEAALLRAAGAKLHPALGPCGNPWGSISLRPSEHKIYGFNSDSGWLAGGFR</sequence>
<dbReference type="PANTHER" id="PTHR28069">
    <property type="entry name" value="GH20023P"/>
    <property type="match status" value="1"/>
</dbReference>
<keyword evidence="3" id="KW-1185">Reference proteome</keyword>
<dbReference type="Proteomes" id="UP001215280">
    <property type="component" value="Unassembled WGS sequence"/>
</dbReference>
<dbReference type="PANTHER" id="PTHR28069:SF2">
    <property type="entry name" value="GH20023P"/>
    <property type="match status" value="1"/>
</dbReference>
<evidence type="ECO:0000313" key="2">
    <source>
        <dbReference type="EMBL" id="KAJ7714764.1"/>
    </source>
</evidence>
<evidence type="ECO:0000313" key="3">
    <source>
        <dbReference type="Proteomes" id="UP001215280"/>
    </source>
</evidence>
<dbReference type="EMBL" id="JARJLG010000363">
    <property type="protein sequence ID" value="KAJ7714764.1"/>
    <property type="molecule type" value="Genomic_DNA"/>
</dbReference>
<proteinExistence type="predicted"/>
<evidence type="ECO:0000259" key="1">
    <source>
        <dbReference type="Pfam" id="PF20179"/>
    </source>
</evidence>
<dbReference type="AlphaFoldDB" id="A0AAD7H8S2"/>
<name>A0AAD7H8S2_9AGAR</name>
<protein>
    <recommendedName>
        <fullName evidence="1">Mitochondrial splicing suppressor 51-like C-terminal domain-containing protein</fullName>
    </recommendedName>
</protein>
<reference evidence="2" key="1">
    <citation type="submission" date="2023-03" db="EMBL/GenBank/DDBJ databases">
        <title>Massive genome expansion in bonnet fungi (Mycena s.s.) driven by repeated elements and novel gene families across ecological guilds.</title>
        <authorList>
            <consortium name="Lawrence Berkeley National Laboratory"/>
            <person name="Harder C.B."/>
            <person name="Miyauchi S."/>
            <person name="Viragh M."/>
            <person name="Kuo A."/>
            <person name="Thoen E."/>
            <person name="Andreopoulos B."/>
            <person name="Lu D."/>
            <person name="Skrede I."/>
            <person name="Drula E."/>
            <person name="Henrissat B."/>
            <person name="Morin E."/>
            <person name="Kohler A."/>
            <person name="Barry K."/>
            <person name="LaButti K."/>
            <person name="Morin E."/>
            <person name="Salamov A."/>
            <person name="Lipzen A."/>
            <person name="Mereny Z."/>
            <person name="Hegedus B."/>
            <person name="Baldrian P."/>
            <person name="Stursova M."/>
            <person name="Weitz H."/>
            <person name="Taylor A."/>
            <person name="Grigoriev I.V."/>
            <person name="Nagy L.G."/>
            <person name="Martin F."/>
            <person name="Kauserud H."/>
        </authorList>
    </citation>
    <scope>NUCLEOTIDE SEQUENCE</scope>
    <source>
        <strain evidence="2">CBHHK188m</strain>
    </source>
</reference>
<dbReference type="InterPro" id="IPR046824">
    <property type="entry name" value="Mss51-like_C"/>
</dbReference>
<gene>
    <name evidence="2" type="ORF">DFH07DRAFT_900058</name>
</gene>
<organism evidence="2 3">
    <name type="scientific">Mycena maculata</name>
    <dbReference type="NCBI Taxonomy" id="230809"/>
    <lineage>
        <taxon>Eukaryota</taxon>
        <taxon>Fungi</taxon>
        <taxon>Dikarya</taxon>
        <taxon>Basidiomycota</taxon>
        <taxon>Agaricomycotina</taxon>
        <taxon>Agaricomycetes</taxon>
        <taxon>Agaricomycetidae</taxon>
        <taxon>Agaricales</taxon>
        <taxon>Marasmiineae</taxon>
        <taxon>Mycenaceae</taxon>
        <taxon>Mycena</taxon>
    </lineage>
</organism>
<accession>A0AAD7H8S2</accession>
<comment type="caution">
    <text evidence="2">The sequence shown here is derived from an EMBL/GenBank/DDBJ whole genome shotgun (WGS) entry which is preliminary data.</text>
</comment>
<feature type="domain" description="Mitochondrial splicing suppressor 51-like C-terminal" evidence="1">
    <location>
        <begin position="78"/>
        <end position="238"/>
    </location>
</feature>
<dbReference type="Pfam" id="PF20179">
    <property type="entry name" value="MSS51_C"/>
    <property type="match status" value="1"/>
</dbReference>